<protein>
    <submittedName>
        <fullName evidence="8">Cytochrome c-type biogenesis protein CcsB</fullName>
    </submittedName>
</protein>
<feature type="transmembrane region" description="Helical" evidence="6">
    <location>
        <begin position="147"/>
        <end position="166"/>
    </location>
</feature>
<comment type="subcellular location">
    <subcellularLocation>
        <location evidence="1">Membrane</location>
        <topology evidence="1">Multi-pass membrane protein</topology>
    </subcellularLocation>
</comment>
<dbReference type="EMBL" id="FTNF01000003">
    <property type="protein sequence ID" value="SIQ65567.1"/>
    <property type="molecule type" value="Genomic_DNA"/>
</dbReference>
<dbReference type="OrthoDB" id="9814290at2"/>
<dbReference type="Pfam" id="PF01578">
    <property type="entry name" value="Cytochrom_C_asm"/>
    <property type="match status" value="1"/>
</dbReference>
<dbReference type="GO" id="GO:0020037">
    <property type="term" value="F:heme binding"/>
    <property type="evidence" value="ECO:0007669"/>
    <property type="project" value="InterPro"/>
</dbReference>
<keyword evidence="5 6" id="KW-0472">Membrane</keyword>
<keyword evidence="3" id="KW-0201">Cytochrome c-type biogenesis</keyword>
<feature type="domain" description="Cytochrome c assembly protein" evidence="7">
    <location>
        <begin position="114"/>
        <end position="324"/>
    </location>
</feature>
<feature type="transmembrane region" description="Helical" evidence="6">
    <location>
        <begin position="272"/>
        <end position="290"/>
    </location>
</feature>
<dbReference type="Proteomes" id="UP000186004">
    <property type="component" value="Unassembled WGS sequence"/>
</dbReference>
<evidence type="ECO:0000256" key="6">
    <source>
        <dbReference type="SAM" id="Phobius"/>
    </source>
</evidence>
<keyword evidence="4 6" id="KW-1133">Transmembrane helix</keyword>
<evidence type="ECO:0000256" key="4">
    <source>
        <dbReference type="ARBA" id="ARBA00022989"/>
    </source>
</evidence>
<feature type="transmembrane region" description="Helical" evidence="6">
    <location>
        <begin position="115"/>
        <end position="135"/>
    </location>
</feature>
<feature type="transmembrane region" description="Helical" evidence="6">
    <location>
        <begin position="178"/>
        <end position="206"/>
    </location>
</feature>
<proteinExistence type="predicted"/>
<dbReference type="PANTHER" id="PTHR30071:SF1">
    <property type="entry name" value="CYTOCHROME B_B6 PROTEIN-RELATED"/>
    <property type="match status" value="1"/>
</dbReference>
<gene>
    <name evidence="8" type="ORF">SAMN05444858_103380</name>
</gene>
<evidence type="ECO:0000313" key="9">
    <source>
        <dbReference type="Proteomes" id="UP000186004"/>
    </source>
</evidence>
<keyword evidence="2 6" id="KW-0812">Transmembrane</keyword>
<name>A0A1N6UJ38_9ACTN</name>
<dbReference type="AlphaFoldDB" id="A0A1N6UJ38"/>
<evidence type="ECO:0000256" key="3">
    <source>
        <dbReference type="ARBA" id="ARBA00022748"/>
    </source>
</evidence>
<keyword evidence="9" id="KW-1185">Reference proteome</keyword>
<dbReference type="GO" id="GO:0017004">
    <property type="term" value="P:cytochrome complex assembly"/>
    <property type="evidence" value="ECO:0007669"/>
    <property type="project" value="UniProtKB-KW"/>
</dbReference>
<evidence type="ECO:0000256" key="2">
    <source>
        <dbReference type="ARBA" id="ARBA00022692"/>
    </source>
</evidence>
<dbReference type="NCBIfam" id="TIGR03144">
    <property type="entry name" value="cytochr_II_ccsB"/>
    <property type="match status" value="1"/>
</dbReference>
<organism evidence="8 9">
    <name type="scientific">Micromonospora avicenniae</name>
    <dbReference type="NCBI Taxonomy" id="1198245"/>
    <lineage>
        <taxon>Bacteria</taxon>
        <taxon>Bacillati</taxon>
        <taxon>Actinomycetota</taxon>
        <taxon>Actinomycetes</taxon>
        <taxon>Micromonosporales</taxon>
        <taxon>Micromonosporaceae</taxon>
        <taxon>Micromonospora</taxon>
    </lineage>
</organism>
<feature type="transmembrane region" description="Helical" evidence="6">
    <location>
        <begin position="82"/>
        <end position="103"/>
    </location>
</feature>
<dbReference type="RefSeq" id="WP_076469021.1">
    <property type="nucleotide sequence ID" value="NZ_FTNF01000003.1"/>
</dbReference>
<dbReference type="STRING" id="1198245.SAMN05444858_103380"/>
<dbReference type="InterPro" id="IPR017562">
    <property type="entry name" value="Cyt_c_biogenesis_CcsA"/>
</dbReference>
<evidence type="ECO:0000313" key="8">
    <source>
        <dbReference type="EMBL" id="SIQ65567.1"/>
    </source>
</evidence>
<evidence type="ECO:0000256" key="5">
    <source>
        <dbReference type="ARBA" id="ARBA00023136"/>
    </source>
</evidence>
<dbReference type="PANTHER" id="PTHR30071">
    <property type="entry name" value="HEME EXPORTER PROTEIN C"/>
    <property type="match status" value="1"/>
</dbReference>
<feature type="transmembrane region" description="Helical" evidence="6">
    <location>
        <begin position="297"/>
        <end position="320"/>
    </location>
</feature>
<evidence type="ECO:0000259" key="7">
    <source>
        <dbReference type="Pfam" id="PF01578"/>
    </source>
</evidence>
<dbReference type="GO" id="GO:0005886">
    <property type="term" value="C:plasma membrane"/>
    <property type="evidence" value="ECO:0007669"/>
    <property type="project" value="TreeGrafter"/>
</dbReference>
<evidence type="ECO:0000256" key="1">
    <source>
        <dbReference type="ARBA" id="ARBA00004141"/>
    </source>
</evidence>
<sequence length="330" mass="35470">MSALSDQLVTFAILAYLVAMISHAVEFALGNVRARVRVAAARPVRELVGAGVGAPGDTVAAPTDPAPPVTVATGRSAGRARLAGRIAVVATAVAALLHLAALVTRGVAADRMPWGNMYEFVLTVTFIGVAAWLVVLAKRPSLRKLGLFLTLVMVLLVATAELVLYVPVVPLVPALNSYWFVIHVSTIVFSSGIFLLGVVPAVSFLMRRGYEAGKRSFPYTLAKRLPSAAALERLTFVLHAFAFPIFTFAVIAGAIWAEAAWGRPWGWDPKETWAFISWVVYAGYLHARATPSVKRNVATWIAVLGFFTMLMNLFGVNIFFTGLHSYAGLS</sequence>
<reference evidence="8 9" key="1">
    <citation type="submission" date="2017-01" db="EMBL/GenBank/DDBJ databases">
        <authorList>
            <person name="Mah S.A."/>
            <person name="Swanson W.J."/>
            <person name="Moy G.W."/>
            <person name="Vacquier V.D."/>
        </authorList>
    </citation>
    <scope>NUCLEOTIDE SEQUENCE [LARGE SCALE GENOMIC DNA]</scope>
    <source>
        <strain evidence="8 9">DSM 45758</strain>
    </source>
</reference>
<feature type="transmembrane region" description="Helical" evidence="6">
    <location>
        <begin position="12"/>
        <end position="32"/>
    </location>
</feature>
<accession>A0A1N6UJ38</accession>
<dbReference type="InterPro" id="IPR045062">
    <property type="entry name" value="Cyt_c_biogenesis_CcsA/CcmC"/>
</dbReference>
<feature type="transmembrane region" description="Helical" evidence="6">
    <location>
        <begin position="234"/>
        <end position="257"/>
    </location>
</feature>
<dbReference type="InterPro" id="IPR002541">
    <property type="entry name" value="Cyt_c_assembly"/>
</dbReference>